<dbReference type="RefSeq" id="WP_266346626.1">
    <property type="nucleotide sequence ID" value="NZ_JAPKNG010000001.1"/>
</dbReference>
<feature type="domain" description="Cytochrome c-type biogenesis protein H TPR" evidence="5">
    <location>
        <begin position="123"/>
        <end position="255"/>
    </location>
</feature>
<evidence type="ECO:0000256" key="1">
    <source>
        <dbReference type="ARBA" id="ARBA00004196"/>
    </source>
</evidence>
<protein>
    <submittedName>
        <fullName evidence="6">Cytochrome c-type biogenesis protein CcmH</fullName>
    </submittedName>
</protein>
<organism evidence="6 7">
    <name type="scientific">Kaistia dalseonensis</name>
    <dbReference type="NCBI Taxonomy" id="410840"/>
    <lineage>
        <taxon>Bacteria</taxon>
        <taxon>Pseudomonadati</taxon>
        <taxon>Pseudomonadota</taxon>
        <taxon>Alphaproteobacteria</taxon>
        <taxon>Hyphomicrobiales</taxon>
        <taxon>Kaistiaceae</taxon>
        <taxon>Kaistia</taxon>
    </lineage>
</organism>
<dbReference type="EMBL" id="JAUSVO010000001">
    <property type="protein sequence ID" value="MDQ0435652.1"/>
    <property type="molecule type" value="Genomic_DNA"/>
</dbReference>
<evidence type="ECO:0000256" key="4">
    <source>
        <dbReference type="ARBA" id="ARBA00022803"/>
    </source>
</evidence>
<sequence>MLFWIALAALTAAASLAVLVPLGRPAREHAAGSEAASIYRDQLDELARDRERGIIGPAEAEAARVEIARRLLKSDADAGKASVATRRGRVIAIGAAIIGLPLIAIGTYLAVGSPLLVDQPIASRAGQSPQDEVQDLVRRVEEHLAAEPEDGRGWEVIGPIYMRLGRFDDAARAFDNSRRLLGQTADRDALYGEALTRAHGDMVTADARAAFERALAQDPANIRARFYVAMALGQSGDKEKAIVAWNALIAAAPADAAWLPTARAQLATLQGQPVPAAPPAAAAAPGPTAADVAASASQTPEQRQQMIEGMVAGLAARLDQAPDDAEGWARLFRAYIVLGRPQDAASALSRARTALADKPALLAAVESAARENGITSN</sequence>
<dbReference type="NCBIfam" id="TIGR03142">
    <property type="entry name" value="cytochro_ccmI"/>
    <property type="match status" value="1"/>
</dbReference>
<proteinExistence type="predicted"/>
<dbReference type="InterPro" id="IPR051263">
    <property type="entry name" value="C-type_cytochrome_biogenesis"/>
</dbReference>
<accession>A0ABU0H014</accession>
<dbReference type="Pfam" id="PF23914">
    <property type="entry name" value="TPR_CcmH_CycH"/>
    <property type="match status" value="1"/>
</dbReference>
<keyword evidence="2" id="KW-0677">Repeat</keyword>
<gene>
    <name evidence="6" type="ORF">QO014_000022</name>
</gene>
<dbReference type="Proteomes" id="UP001241603">
    <property type="component" value="Unassembled WGS sequence"/>
</dbReference>
<dbReference type="InterPro" id="IPR056413">
    <property type="entry name" value="TPR_CcmH_CycH"/>
</dbReference>
<dbReference type="InterPro" id="IPR017560">
    <property type="entry name" value="Cyt_c_biogenesis_CcmI"/>
</dbReference>
<reference evidence="6 7" key="1">
    <citation type="submission" date="2023-07" db="EMBL/GenBank/DDBJ databases">
        <title>Genomic Encyclopedia of Type Strains, Phase IV (KMG-IV): sequencing the most valuable type-strain genomes for metagenomic binning, comparative biology and taxonomic classification.</title>
        <authorList>
            <person name="Goeker M."/>
        </authorList>
    </citation>
    <scope>NUCLEOTIDE SEQUENCE [LARGE SCALE GENOMIC DNA]</scope>
    <source>
        <strain evidence="6 7">B6-8</strain>
    </source>
</reference>
<evidence type="ECO:0000259" key="5">
    <source>
        <dbReference type="Pfam" id="PF23914"/>
    </source>
</evidence>
<dbReference type="Gene3D" id="1.25.40.10">
    <property type="entry name" value="Tetratricopeptide repeat domain"/>
    <property type="match status" value="2"/>
</dbReference>
<keyword evidence="4" id="KW-0802">TPR repeat</keyword>
<evidence type="ECO:0000256" key="2">
    <source>
        <dbReference type="ARBA" id="ARBA00022737"/>
    </source>
</evidence>
<dbReference type="SUPFAM" id="SSF48452">
    <property type="entry name" value="TPR-like"/>
    <property type="match status" value="1"/>
</dbReference>
<evidence type="ECO:0000256" key="3">
    <source>
        <dbReference type="ARBA" id="ARBA00022748"/>
    </source>
</evidence>
<dbReference type="PANTHER" id="PTHR47870:SF4">
    <property type="entry name" value="CYTOCHROME C-TYPE BIOGENESIS PROTEIN CYCH"/>
    <property type="match status" value="1"/>
</dbReference>
<keyword evidence="3" id="KW-0201">Cytochrome c-type biogenesis</keyword>
<evidence type="ECO:0000313" key="7">
    <source>
        <dbReference type="Proteomes" id="UP001241603"/>
    </source>
</evidence>
<name>A0ABU0H014_9HYPH</name>
<comment type="subcellular location">
    <subcellularLocation>
        <location evidence="1">Cell envelope</location>
    </subcellularLocation>
</comment>
<dbReference type="InterPro" id="IPR011990">
    <property type="entry name" value="TPR-like_helical_dom_sf"/>
</dbReference>
<keyword evidence="7" id="KW-1185">Reference proteome</keyword>
<comment type="caution">
    <text evidence="6">The sequence shown here is derived from an EMBL/GenBank/DDBJ whole genome shotgun (WGS) entry which is preliminary data.</text>
</comment>
<evidence type="ECO:0000313" key="6">
    <source>
        <dbReference type="EMBL" id="MDQ0435652.1"/>
    </source>
</evidence>
<dbReference type="PANTHER" id="PTHR47870">
    <property type="entry name" value="CYTOCHROME C-TYPE BIOGENESIS PROTEIN CCMH"/>
    <property type="match status" value="1"/>
</dbReference>